<dbReference type="PANTHER" id="PTHR45138">
    <property type="entry name" value="REGULATORY COMPONENTS OF SENSORY TRANSDUCTION SYSTEM"/>
    <property type="match status" value="1"/>
</dbReference>
<dbReference type="SMART" id="SM00267">
    <property type="entry name" value="GGDEF"/>
    <property type="match status" value="1"/>
</dbReference>
<dbReference type="Gene3D" id="3.30.70.270">
    <property type="match status" value="1"/>
</dbReference>
<name>A0A7U8GRC4_NEPCE</name>
<dbReference type="InterPro" id="IPR043128">
    <property type="entry name" value="Rev_trsase/Diguanyl_cyclase"/>
</dbReference>
<feature type="transmembrane region" description="Helical" evidence="4">
    <location>
        <begin position="55"/>
        <end position="74"/>
    </location>
</feature>
<dbReference type="Pfam" id="PF20966">
    <property type="entry name" value="MASE6"/>
    <property type="match status" value="1"/>
</dbReference>
<feature type="domain" description="GGDEF" evidence="5">
    <location>
        <begin position="230"/>
        <end position="362"/>
    </location>
</feature>
<dbReference type="AlphaFoldDB" id="A0A7U8GRC4"/>
<dbReference type="SUPFAM" id="SSF55073">
    <property type="entry name" value="Nucleotide cyclase"/>
    <property type="match status" value="1"/>
</dbReference>
<feature type="transmembrane region" description="Helical" evidence="4">
    <location>
        <begin position="29"/>
        <end position="49"/>
    </location>
</feature>
<evidence type="ECO:0000313" key="6">
    <source>
        <dbReference type="EMBL" id="EAR60191.1"/>
    </source>
</evidence>
<keyword evidence="4" id="KW-0472">Membrane</keyword>
<dbReference type="CDD" id="cd01949">
    <property type="entry name" value="GGDEF"/>
    <property type="match status" value="1"/>
</dbReference>
<evidence type="ECO:0000256" key="4">
    <source>
        <dbReference type="SAM" id="Phobius"/>
    </source>
</evidence>
<dbReference type="InterPro" id="IPR050469">
    <property type="entry name" value="Diguanylate_Cyclase"/>
</dbReference>
<dbReference type="EMBL" id="AAOW01000022">
    <property type="protein sequence ID" value="EAR60191.1"/>
    <property type="molecule type" value="Genomic_DNA"/>
</dbReference>
<comment type="catalytic activity">
    <reaction evidence="3">
        <text>2 GTP = 3',3'-c-di-GMP + 2 diphosphate</text>
        <dbReference type="Rhea" id="RHEA:24898"/>
        <dbReference type="ChEBI" id="CHEBI:33019"/>
        <dbReference type="ChEBI" id="CHEBI:37565"/>
        <dbReference type="ChEBI" id="CHEBI:58805"/>
        <dbReference type="EC" id="2.7.7.65"/>
    </reaction>
</comment>
<protein>
    <recommendedName>
        <fullName evidence="2">diguanylate cyclase</fullName>
        <ecNumber evidence="2">2.7.7.65</ecNumber>
    </recommendedName>
</protein>
<evidence type="ECO:0000313" key="7">
    <source>
        <dbReference type="Proteomes" id="UP000002171"/>
    </source>
</evidence>
<dbReference type="PANTHER" id="PTHR45138:SF9">
    <property type="entry name" value="DIGUANYLATE CYCLASE DGCM-RELATED"/>
    <property type="match status" value="1"/>
</dbReference>
<dbReference type="FunFam" id="3.30.70.270:FF:000001">
    <property type="entry name" value="Diguanylate cyclase domain protein"/>
    <property type="match status" value="1"/>
</dbReference>
<comment type="cofactor">
    <cofactor evidence="1">
        <name>Mg(2+)</name>
        <dbReference type="ChEBI" id="CHEBI:18420"/>
    </cofactor>
</comment>
<feature type="transmembrane region" description="Helical" evidence="4">
    <location>
        <begin position="86"/>
        <end position="103"/>
    </location>
</feature>
<sequence length="365" mass="41511">MNGLKRLLTAYFKAGLDEDKIDETYRRKYVVNLFSFVGMSITFVMATAALFAQNWLLSAILYIASSTYLFGFFYQKQTGNVKASSNIVLYSLILLMIYLVYAGGANNTGPLWIFMVAPVALFLHGLKRGLIDIGIFLFGISGLLFFLDETLLAATYDTDFKIRLILSFLTVTFLSSFYEYSREESYQRALEISQEFEQLAKVDPLTKLSNRRDALEKIEYEFHRMERTQEPVTVLLCDIDHFKAINDNYGHDAGDLVLVSLSRLFELQIRAQDTVSRWGGEEFLFVLPQTDLINASIFAEKLHRAIRLNTAFYQGQVIQCTTSIGMCQLDPGTSIKESLRKADEALYQAKDAGRNTTMPQVDRTN</sequence>
<dbReference type="RefSeq" id="WP_007020032.1">
    <property type="nucleotide sequence ID" value="NZ_CH724125.1"/>
</dbReference>
<evidence type="ECO:0000256" key="1">
    <source>
        <dbReference type="ARBA" id="ARBA00001946"/>
    </source>
</evidence>
<keyword evidence="4" id="KW-1133">Transmembrane helix</keyword>
<evidence type="ECO:0000259" key="5">
    <source>
        <dbReference type="PROSITE" id="PS50887"/>
    </source>
</evidence>
<dbReference type="InterPro" id="IPR048435">
    <property type="entry name" value="MASE6"/>
</dbReference>
<accession>A0A7U8GRC4</accession>
<gene>
    <name evidence="6" type="ORF">MED92_11829</name>
</gene>
<dbReference type="PROSITE" id="PS50887">
    <property type="entry name" value="GGDEF"/>
    <property type="match status" value="1"/>
</dbReference>
<feature type="transmembrane region" description="Helical" evidence="4">
    <location>
        <begin position="109"/>
        <end position="126"/>
    </location>
</feature>
<evidence type="ECO:0000256" key="2">
    <source>
        <dbReference type="ARBA" id="ARBA00012528"/>
    </source>
</evidence>
<dbReference type="InterPro" id="IPR029787">
    <property type="entry name" value="Nucleotide_cyclase"/>
</dbReference>
<dbReference type="NCBIfam" id="TIGR00254">
    <property type="entry name" value="GGDEF"/>
    <property type="match status" value="1"/>
</dbReference>
<proteinExistence type="predicted"/>
<dbReference type="InterPro" id="IPR000160">
    <property type="entry name" value="GGDEF_dom"/>
</dbReference>
<dbReference type="Proteomes" id="UP000002171">
    <property type="component" value="Unassembled WGS sequence"/>
</dbReference>
<dbReference type="Pfam" id="PF00990">
    <property type="entry name" value="GGDEF"/>
    <property type="match status" value="1"/>
</dbReference>
<feature type="transmembrane region" description="Helical" evidence="4">
    <location>
        <begin position="133"/>
        <end position="154"/>
    </location>
</feature>
<dbReference type="GO" id="GO:0052621">
    <property type="term" value="F:diguanylate cyclase activity"/>
    <property type="evidence" value="ECO:0007669"/>
    <property type="project" value="UniProtKB-EC"/>
</dbReference>
<keyword evidence="7" id="KW-1185">Reference proteome</keyword>
<keyword evidence="4" id="KW-0812">Transmembrane</keyword>
<dbReference type="EC" id="2.7.7.65" evidence="2"/>
<evidence type="ECO:0000256" key="3">
    <source>
        <dbReference type="ARBA" id="ARBA00034247"/>
    </source>
</evidence>
<reference evidence="6 7" key="1">
    <citation type="submission" date="2006-02" db="EMBL/GenBank/DDBJ databases">
        <authorList>
            <person name="Pinhassi J."/>
            <person name="Pedros-Alio C."/>
            <person name="Ferriera S."/>
            <person name="Johnson J."/>
            <person name="Kravitz S."/>
            <person name="Halpern A."/>
            <person name="Remington K."/>
            <person name="Beeson K."/>
            <person name="Tran B."/>
            <person name="Rogers Y.-H."/>
            <person name="Friedman R."/>
            <person name="Venter J.C."/>
        </authorList>
    </citation>
    <scope>NUCLEOTIDE SEQUENCE [LARGE SCALE GENOMIC DNA]</scope>
    <source>
        <strain evidence="6 7">MED92</strain>
    </source>
</reference>
<organism evidence="6 7">
    <name type="scientific">Neptuniibacter caesariensis</name>
    <dbReference type="NCBI Taxonomy" id="207954"/>
    <lineage>
        <taxon>Bacteria</taxon>
        <taxon>Pseudomonadati</taxon>
        <taxon>Pseudomonadota</taxon>
        <taxon>Gammaproteobacteria</taxon>
        <taxon>Oceanospirillales</taxon>
        <taxon>Oceanospirillaceae</taxon>
        <taxon>Neptuniibacter</taxon>
    </lineage>
</organism>
<comment type="caution">
    <text evidence="6">The sequence shown here is derived from an EMBL/GenBank/DDBJ whole genome shotgun (WGS) entry which is preliminary data.</text>
</comment>